<dbReference type="EMBL" id="FOQK01000009">
    <property type="protein sequence ID" value="SFH94580.1"/>
    <property type="molecule type" value="Genomic_DNA"/>
</dbReference>
<name>A0A1I3E6F3_SELRU</name>
<evidence type="ECO:0000313" key="1">
    <source>
        <dbReference type="EMBL" id="SFH94580.1"/>
    </source>
</evidence>
<dbReference type="RefSeq" id="WP_075443012.1">
    <property type="nucleotide sequence ID" value="NZ_FOQK01000009.1"/>
</dbReference>
<dbReference type="OrthoDB" id="1677243at2"/>
<dbReference type="Pfam" id="PF00805">
    <property type="entry name" value="Pentapeptide"/>
    <property type="match status" value="1"/>
</dbReference>
<dbReference type="InterPro" id="IPR001646">
    <property type="entry name" value="5peptide_repeat"/>
</dbReference>
<dbReference type="AlphaFoldDB" id="A0A1I3E6F3"/>
<protein>
    <submittedName>
        <fullName evidence="1">Pentapeptide repeat-containing protein</fullName>
    </submittedName>
</protein>
<dbReference type="SUPFAM" id="SSF141571">
    <property type="entry name" value="Pentapeptide repeat-like"/>
    <property type="match status" value="1"/>
</dbReference>
<evidence type="ECO:0000313" key="2">
    <source>
        <dbReference type="Proteomes" id="UP000183639"/>
    </source>
</evidence>
<reference evidence="1 2" key="1">
    <citation type="submission" date="2016-10" db="EMBL/GenBank/DDBJ databases">
        <authorList>
            <person name="de Groot N.N."/>
        </authorList>
    </citation>
    <scope>NUCLEOTIDE SEQUENCE [LARGE SCALE GENOMIC DNA]</scope>
    <source>
        <strain evidence="1 2">Z108</strain>
    </source>
</reference>
<dbReference type="Proteomes" id="UP000183639">
    <property type="component" value="Unassembled WGS sequence"/>
</dbReference>
<sequence>MFSSLEEYKKESYDDSERQMLQAMNQWLGDSEAKCRQKWQAAMTDILHQAAAVQQQAKQVGKSLPCRYLTCSLLYSSIYLEKPQVRVEFFGDEAWYSHDPWLTASIDVSELLVHWTPFVQQALAKEGWIARYYSAAAIQRLFPQTIEKVVYLLTRHWHYWARELLLQGKLAELERPENFELSLGQYRGWQEPLYRTVPVQDIFLHGAKSLVAVDFRRCIYRGREIRQEDLTEARFWECRWETVQLEQVNLTDALFVGCRFYHVTFTDCYLAAVRFEDCQFYSCTFTGCDANPESKALPLVRLYPGARWQQCQWKKCVFDRCDLQWARFSDDWQDEVTLRECQFEQAGFIQVEQEAEDD</sequence>
<dbReference type="Gene3D" id="2.160.20.80">
    <property type="entry name" value="E3 ubiquitin-protein ligase SopA"/>
    <property type="match status" value="1"/>
</dbReference>
<organism evidence="1 2">
    <name type="scientific">Selenomonas ruminantium</name>
    <dbReference type="NCBI Taxonomy" id="971"/>
    <lineage>
        <taxon>Bacteria</taxon>
        <taxon>Bacillati</taxon>
        <taxon>Bacillota</taxon>
        <taxon>Negativicutes</taxon>
        <taxon>Selenomonadales</taxon>
        <taxon>Selenomonadaceae</taxon>
        <taxon>Selenomonas</taxon>
    </lineage>
</organism>
<gene>
    <name evidence="1" type="ORF">SAMN04487861_10932</name>
</gene>
<accession>A0A1I3E6F3</accession>
<proteinExistence type="predicted"/>